<dbReference type="PRINTS" id="PR00081">
    <property type="entry name" value="GDHRDH"/>
</dbReference>
<name>A0A3L6RJ64_PANMI</name>
<proteinExistence type="predicted"/>
<keyword evidence="3" id="KW-1185">Reference proteome</keyword>
<comment type="caution">
    <text evidence="2">The sequence shown here is derived from an EMBL/GenBank/DDBJ whole genome shotgun (WGS) entry which is preliminary data.</text>
</comment>
<dbReference type="InterPro" id="IPR006869">
    <property type="entry name" value="DUF547"/>
</dbReference>
<feature type="domain" description="DUF547" evidence="1">
    <location>
        <begin position="1"/>
        <end position="118"/>
    </location>
</feature>
<protein>
    <recommendedName>
        <fullName evidence="1">DUF547 domain-containing protein</fullName>
    </recommendedName>
</protein>
<dbReference type="Proteomes" id="UP000275267">
    <property type="component" value="Unassembled WGS sequence"/>
</dbReference>
<dbReference type="Pfam" id="PF00106">
    <property type="entry name" value="adh_short"/>
    <property type="match status" value="1"/>
</dbReference>
<dbReference type="Gene3D" id="3.40.50.720">
    <property type="entry name" value="NAD(P)-binding Rossmann-like Domain"/>
    <property type="match status" value="1"/>
</dbReference>
<dbReference type="AlphaFoldDB" id="A0A3L6RJ64"/>
<dbReference type="OrthoDB" id="5399006at2759"/>
<evidence type="ECO:0000313" key="2">
    <source>
        <dbReference type="EMBL" id="RLN04413.1"/>
    </source>
</evidence>
<dbReference type="InterPro" id="IPR002347">
    <property type="entry name" value="SDR_fam"/>
</dbReference>
<evidence type="ECO:0000259" key="1">
    <source>
        <dbReference type="Pfam" id="PF04784"/>
    </source>
</evidence>
<dbReference type="EMBL" id="PQIB02000008">
    <property type="protein sequence ID" value="RLN04413.1"/>
    <property type="molecule type" value="Genomic_DNA"/>
</dbReference>
<dbReference type="InterPro" id="IPR036291">
    <property type="entry name" value="NAD(P)-bd_dom_sf"/>
</dbReference>
<evidence type="ECO:0000313" key="3">
    <source>
        <dbReference type="Proteomes" id="UP000275267"/>
    </source>
</evidence>
<gene>
    <name evidence="2" type="ORF">C2845_PM13G20210</name>
</gene>
<dbReference type="STRING" id="4540.A0A3L6RJ64"/>
<dbReference type="Pfam" id="PF04784">
    <property type="entry name" value="DUF547"/>
    <property type="match status" value="1"/>
</dbReference>
<dbReference type="PANTHER" id="PTHR43431">
    <property type="entry name" value="OXIDOREDUCTASE, SHORT CHAIN DEHYDROGENASE/REDUCTASE FAMILY (AFU_ORTHOLOGUE AFUA_5G14000)"/>
    <property type="match status" value="1"/>
</dbReference>
<dbReference type="SUPFAM" id="SSF51735">
    <property type="entry name" value="NAD(P)-binding Rossmann-fold domains"/>
    <property type="match status" value="1"/>
</dbReference>
<organism evidence="2 3">
    <name type="scientific">Panicum miliaceum</name>
    <name type="common">Proso millet</name>
    <name type="synonym">Broomcorn millet</name>
    <dbReference type="NCBI Taxonomy" id="4540"/>
    <lineage>
        <taxon>Eukaryota</taxon>
        <taxon>Viridiplantae</taxon>
        <taxon>Streptophyta</taxon>
        <taxon>Embryophyta</taxon>
        <taxon>Tracheophyta</taxon>
        <taxon>Spermatophyta</taxon>
        <taxon>Magnoliopsida</taxon>
        <taxon>Liliopsida</taxon>
        <taxon>Poales</taxon>
        <taxon>Poaceae</taxon>
        <taxon>PACMAD clade</taxon>
        <taxon>Panicoideae</taxon>
        <taxon>Panicodae</taxon>
        <taxon>Paniceae</taxon>
        <taxon>Panicinae</taxon>
        <taxon>Panicum</taxon>
        <taxon>Panicum sect. Panicum</taxon>
    </lineage>
</organism>
<reference evidence="3" key="1">
    <citation type="journal article" date="2019" name="Nat. Commun.">
        <title>The genome of broomcorn millet.</title>
        <authorList>
            <person name="Zou C."/>
            <person name="Miki D."/>
            <person name="Li D."/>
            <person name="Tang Q."/>
            <person name="Xiao L."/>
            <person name="Rajput S."/>
            <person name="Deng P."/>
            <person name="Jia W."/>
            <person name="Huang R."/>
            <person name="Zhang M."/>
            <person name="Sun Y."/>
            <person name="Hu J."/>
            <person name="Fu X."/>
            <person name="Schnable P.S."/>
            <person name="Li F."/>
            <person name="Zhang H."/>
            <person name="Feng B."/>
            <person name="Zhu X."/>
            <person name="Liu R."/>
            <person name="Schnable J.C."/>
            <person name="Zhu J.-K."/>
            <person name="Zhang H."/>
        </authorList>
    </citation>
    <scope>NUCLEOTIDE SEQUENCE [LARGE SCALE GENOMIC DNA]</scope>
</reference>
<dbReference type="PANTHER" id="PTHR43431:SF1">
    <property type="entry name" value="OS08G0476300 PROTEIN"/>
    <property type="match status" value="1"/>
</dbReference>
<sequence length="419" mass="44386">MMNAFLEHGAPTNPHMLVAMTPKATINVGGRVLSAMTIEHFVLRLPYYEAKRWDSDMDGQVNAEGAKGEYGTAVLGLEWPEPLVTFALSCGSWSSPAVRFYTAARVEEELEAAKREYLEAAVGVSPAGGLAIPKLLHWSVSGSNSSRGIAAVVGVGPRLGSAVARKFASEGYTIAILSRDLGTCMLFVGSIHGAASNESCWRVCVRAEKLSQLAEEIAQEAKAQVFALRVDCADARSVREAFEGVLSLGPVEVLVYNACEPPDDDAAHAPRPTPFLAVTPDAFHRSLAVSAAGAFHCAQQVIPGMVERGRGTILFTGSSASVTGFAGYSDLSCGKFALRGLSQSLAREFQPAGVHIAHVIIDGVIGERRSPRSSRAGGAGDPAAGADPDAVAQSYWHVHAQDKSAWTQEMDIRSPSSFM</sequence>
<accession>A0A3L6RJ64</accession>